<dbReference type="Gene3D" id="3.55.50.30">
    <property type="match status" value="1"/>
</dbReference>
<sequence length="301" mass="34506">MNKNYHIDDTFLAKWLNNELTEEELTAFKKSEDYALYQKIADKSRQFKVPVFNQNKVYQKIQNQLEQQNSVKKLVPIWFYAVAASVLILLGTTFFFTNKTNYNSAIGQQISYVLPDGSNVQLNGESSISFSKRQWEKGNRNLELDGEGFFKVKKGSVFSVTTKEGVVTVLGTQFNVQTVKKYLAVECYEGKVNVKSDLAEFVLTPGKGVRFLDNNTKKYNTVNTEPNWLTKQYQYNAIPLSVVFKDIENVYKVKIINKGVNLENKYSGVLIKKDLEKALNVISKSMNFKYVVKRNEVIISN</sequence>
<keyword evidence="1" id="KW-1133">Transmembrane helix</keyword>
<feature type="domain" description="FecR protein" evidence="2">
    <location>
        <begin position="102"/>
        <end position="193"/>
    </location>
</feature>
<evidence type="ECO:0000313" key="4">
    <source>
        <dbReference type="EMBL" id="NIJ43862.1"/>
    </source>
</evidence>
<dbReference type="InterPro" id="IPR012373">
    <property type="entry name" value="Ferrdict_sens_TM"/>
</dbReference>
<feature type="domain" description="Protein FecR C-terminal" evidence="3">
    <location>
        <begin position="235"/>
        <end position="299"/>
    </location>
</feature>
<dbReference type="Proteomes" id="UP000745859">
    <property type="component" value="Unassembled WGS sequence"/>
</dbReference>
<dbReference type="Gene3D" id="2.60.120.1440">
    <property type="match status" value="1"/>
</dbReference>
<evidence type="ECO:0000259" key="3">
    <source>
        <dbReference type="Pfam" id="PF16344"/>
    </source>
</evidence>
<keyword evidence="1" id="KW-0472">Membrane</keyword>
<keyword evidence="5" id="KW-1185">Reference proteome</keyword>
<organism evidence="4 5">
    <name type="scientific">Wenyingzhuangia heitensis</name>
    <dbReference type="NCBI Taxonomy" id="1487859"/>
    <lineage>
        <taxon>Bacteria</taxon>
        <taxon>Pseudomonadati</taxon>
        <taxon>Bacteroidota</taxon>
        <taxon>Flavobacteriia</taxon>
        <taxon>Flavobacteriales</taxon>
        <taxon>Flavobacteriaceae</taxon>
        <taxon>Wenyingzhuangia</taxon>
    </lineage>
</organism>
<dbReference type="PANTHER" id="PTHR30273:SF2">
    <property type="entry name" value="PROTEIN FECR"/>
    <property type="match status" value="1"/>
</dbReference>
<dbReference type="PIRSF" id="PIRSF018266">
    <property type="entry name" value="FecR"/>
    <property type="match status" value="1"/>
</dbReference>
<reference evidence="4 5" key="1">
    <citation type="submission" date="2020-03" db="EMBL/GenBank/DDBJ databases">
        <title>Genomic Encyclopedia of Type Strains, Phase IV (KMG-IV): sequencing the most valuable type-strain genomes for metagenomic binning, comparative biology and taxonomic classification.</title>
        <authorList>
            <person name="Goeker M."/>
        </authorList>
    </citation>
    <scope>NUCLEOTIDE SEQUENCE [LARGE SCALE GENOMIC DNA]</scope>
    <source>
        <strain evidence="4 5">DSM 101599</strain>
    </source>
</reference>
<accession>A0ABX0U9W1</accession>
<protein>
    <submittedName>
        <fullName evidence="4">Ferric-dicitrate binding protein FerR (Iron transport regulator)</fullName>
    </submittedName>
</protein>
<dbReference type="RefSeq" id="WP_167182857.1">
    <property type="nucleotide sequence ID" value="NZ_JAASQL010000001.1"/>
</dbReference>
<name>A0ABX0U9W1_9FLAO</name>
<dbReference type="Pfam" id="PF16344">
    <property type="entry name" value="FecR_C"/>
    <property type="match status" value="1"/>
</dbReference>
<feature type="transmembrane region" description="Helical" evidence="1">
    <location>
        <begin position="77"/>
        <end position="96"/>
    </location>
</feature>
<evidence type="ECO:0000256" key="1">
    <source>
        <dbReference type="SAM" id="Phobius"/>
    </source>
</evidence>
<proteinExistence type="predicted"/>
<dbReference type="InterPro" id="IPR006860">
    <property type="entry name" value="FecR"/>
</dbReference>
<dbReference type="PANTHER" id="PTHR30273">
    <property type="entry name" value="PERIPLASMIC SIGNAL SENSOR AND SIGMA FACTOR ACTIVATOR FECR-RELATED"/>
    <property type="match status" value="1"/>
</dbReference>
<dbReference type="Pfam" id="PF04773">
    <property type="entry name" value="FecR"/>
    <property type="match status" value="1"/>
</dbReference>
<dbReference type="InterPro" id="IPR032508">
    <property type="entry name" value="FecR_C"/>
</dbReference>
<dbReference type="EMBL" id="JAASQL010000001">
    <property type="protein sequence ID" value="NIJ43862.1"/>
    <property type="molecule type" value="Genomic_DNA"/>
</dbReference>
<evidence type="ECO:0000259" key="2">
    <source>
        <dbReference type="Pfam" id="PF04773"/>
    </source>
</evidence>
<evidence type="ECO:0000313" key="5">
    <source>
        <dbReference type="Proteomes" id="UP000745859"/>
    </source>
</evidence>
<comment type="caution">
    <text evidence="4">The sequence shown here is derived from an EMBL/GenBank/DDBJ whole genome shotgun (WGS) entry which is preliminary data.</text>
</comment>
<keyword evidence="1" id="KW-0812">Transmembrane</keyword>
<gene>
    <name evidence="4" type="ORF">FHR24_000301</name>
</gene>